<evidence type="ECO:0000256" key="2">
    <source>
        <dbReference type="ARBA" id="ARBA00022692"/>
    </source>
</evidence>
<comment type="subcellular location">
    <subcellularLocation>
        <location evidence="1">Membrane</location>
        <topology evidence="1">Multi-pass membrane protein</topology>
    </subcellularLocation>
</comment>
<evidence type="ECO:0000256" key="1">
    <source>
        <dbReference type="ARBA" id="ARBA00004141"/>
    </source>
</evidence>
<sequence length="419" mass="46816">MWSTRYERARATSPTLPEVRLTAAEEDFDSYARTLSANSHNSPLLSSAVPYSPSTMNFPEGRIPTLRDSSSFISNDDSAHSLSINYVPSRFSSAVLSGGPKRRKNWKVGVEDVHLPKLGGGREAFRSNEPRMAAEGEDDDDVVPLPGGRTRPRMRWNRFKWILFISNTIFTVYAFAGLISCLFIWFNGWDKTDIIRVGNTTELIISTVAAAVGVFTAVVGWSGIVLNNRSFLAVYSVLLWVVFALLVTPGYITYKQRTFNLQAKLNAQWSRDLGMDGRLRIQNQLGCCGFFSPFVEATVSQTCYARSILPGCKSPYLNYERTILKRWYEAVFILVPFQILVMVVALLCSNHITYRFGKGMMPKAYRLDMNSMAVIMENYANQLAEQYGGDTASELINRSGSSLKLDVPSSSTSSFYGGK</sequence>
<protein>
    <submittedName>
        <fullName evidence="7">Tetraspanin Tsp2</fullName>
    </submittedName>
</protein>
<reference evidence="7 8" key="1">
    <citation type="journal article" date="2018" name="Sci. Rep.">
        <title>Genome sequence of the cauliflower mushroom Sparassis crispa (Hanabiratake) and its association with beneficial usage.</title>
        <authorList>
            <person name="Kiyama R."/>
            <person name="Furutani Y."/>
            <person name="Kawaguchi K."/>
            <person name="Nakanishi T."/>
        </authorList>
    </citation>
    <scope>NUCLEOTIDE SEQUENCE [LARGE SCALE GENOMIC DNA]</scope>
</reference>
<evidence type="ECO:0000256" key="4">
    <source>
        <dbReference type="ARBA" id="ARBA00023136"/>
    </source>
</evidence>
<evidence type="ECO:0000256" key="5">
    <source>
        <dbReference type="SAM" id="MobiDB-lite"/>
    </source>
</evidence>
<keyword evidence="2 6" id="KW-0812">Transmembrane</keyword>
<feature type="transmembrane region" description="Helical" evidence="6">
    <location>
        <begin position="205"/>
        <end position="225"/>
    </location>
</feature>
<dbReference type="AlphaFoldDB" id="A0A401G550"/>
<feature type="transmembrane region" description="Helical" evidence="6">
    <location>
        <begin position="232"/>
        <end position="252"/>
    </location>
</feature>
<dbReference type="STRING" id="139825.A0A401G550"/>
<dbReference type="RefSeq" id="XP_027608197.1">
    <property type="nucleotide sequence ID" value="XM_027752396.1"/>
</dbReference>
<dbReference type="InterPro" id="IPR018499">
    <property type="entry name" value="Tetraspanin/Peripherin"/>
</dbReference>
<accession>A0A401G550</accession>
<keyword evidence="4 6" id="KW-0472">Membrane</keyword>
<keyword evidence="8" id="KW-1185">Reference proteome</keyword>
<dbReference type="EMBL" id="BFAD01000001">
    <property type="protein sequence ID" value="GBE77284.1"/>
    <property type="molecule type" value="Genomic_DNA"/>
</dbReference>
<comment type="caution">
    <text evidence="7">The sequence shown here is derived from an EMBL/GenBank/DDBJ whole genome shotgun (WGS) entry which is preliminary data.</text>
</comment>
<proteinExistence type="predicted"/>
<evidence type="ECO:0000256" key="3">
    <source>
        <dbReference type="ARBA" id="ARBA00022989"/>
    </source>
</evidence>
<dbReference type="GeneID" id="38774201"/>
<name>A0A401G550_9APHY</name>
<evidence type="ECO:0000313" key="8">
    <source>
        <dbReference type="Proteomes" id="UP000287166"/>
    </source>
</evidence>
<evidence type="ECO:0000256" key="6">
    <source>
        <dbReference type="SAM" id="Phobius"/>
    </source>
</evidence>
<feature type="transmembrane region" description="Helical" evidence="6">
    <location>
        <begin position="161"/>
        <end position="185"/>
    </location>
</feature>
<dbReference type="InParanoid" id="A0A401G550"/>
<feature type="region of interest" description="Disordered" evidence="5">
    <location>
        <begin position="122"/>
        <end position="146"/>
    </location>
</feature>
<dbReference type="Pfam" id="PF00335">
    <property type="entry name" value="Tetraspanin"/>
    <property type="match status" value="1"/>
</dbReference>
<keyword evidence="3 6" id="KW-1133">Transmembrane helix</keyword>
<dbReference type="OrthoDB" id="2156690at2759"/>
<dbReference type="Proteomes" id="UP000287166">
    <property type="component" value="Unassembled WGS sequence"/>
</dbReference>
<organism evidence="7 8">
    <name type="scientific">Sparassis crispa</name>
    <dbReference type="NCBI Taxonomy" id="139825"/>
    <lineage>
        <taxon>Eukaryota</taxon>
        <taxon>Fungi</taxon>
        <taxon>Dikarya</taxon>
        <taxon>Basidiomycota</taxon>
        <taxon>Agaricomycotina</taxon>
        <taxon>Agaricomycetes</taxon>
        <taxon>Polyporales</taxon>
        <taxon>Sparassidaceae</taxon>
        <taxon>Sparassis</taxon>
    </lineage>
</organism>
<feature type="compositionally biased region" description="Basic and acidic residues" evidence="5">
    <location>
        <begin position="123"/>
        <end position="134"/>
    </location>
</feature>
<dbReference type="GO" id="GO:0016020">
    <property type="term" value="C:membrane"/>
    <property type="evidence" value="ECO:0007669"/>
    <property type="project" value="UniProtKB-SubCell"/>
</dbReference>
<evidence type="ECO:0000313" key="7">
    <source>
        <dbReference type="EMBL" id="GBE77284.1"/>
    </source>
</evidence>
<gene>
    <name evidence="7" type="ORF">SCP_0101570</name>
</gene>
<feature type="transmembrane region" description="Helical" evidence="6">
    <location>
        <begin position="327"/>
        <end position="348"/>
    </location>
</feature>